<reference evidence="1" key="1">
    <citation type="submission" date="2022-01" db="EMBL/GenBank/DDBJ databases">
        <authorList>
            <person name="Jo J.-H."/>
            <person name="Im W.-T."/>
        </authorList>
    </citation>
    <scope>NUCLEOTIDE SEQUENCE</scope>
    <source>
        <strain evidence="1">NA20</strain>
    </source>
</reference>
<proteinExistence type="predicted"/>
<evidence type="ECO:0000313" key="2">
    <source>
        <dbReference type="Proteomes" id="UP001165367"/>
    </source>
</evidence>
<comment type="caution">
    <text evidence="1">The sequence shown here is derived from an EMBL/GenBank/DDBJ whole genome shotgun (WGS) entry which is preliminary data.</text>
</comment>
<accession>A0ABS9KX31</accession>
<dbReference type="Gene3D" id="3.40.630.10">
    <property type="entry name" value="Zn peptidases"/>
    <property type="match status" value="1"/>
</dbReference>
<dbReference type="Proteomes" id="UP001165367">
    <property type="component" value="Unassembled WGS sequence"/>
</dbReference>
<name>A0ABS9KX31_9BACT</name>
<evidence type="ECO:0008006" key="3">
    <source>
        <dbReference type="Google" id="ProtNLM"/>
    </source>
</evidence>
<sequence>MKIQLHITYLLTSVLFLSFADRNSSGSRNVSADTTGKGRPAINASFASAEHKLTERFYTTADLDELLQRNQPAGIQLGTTRQGRSLNAWYFPGTSDKRALVIGGVHGSELSSIEVAQALVERLMSADEQPYYSVIVIPALFPDNAATAMRMPEQTGSVLNIGRYTHEQAVDPNRQMPSPGANINDDELTDHLSRRIEKENQLLLQLIRDFKPDRIASVHAIRNINYGGIYADPRTDANGIALGYASDSSLAVDMSILVDQQQGNVDGNHLKTRPTALYYKDPTPVAAGLPQKRNTVGAALKANRGSGISMGTWGTTAIEKEKNNDLNRDAMRVITIEVPGARRSFDYKTDQQKAFFRNQMLAFVNAIHHIFLGNHHVED</sequence>
<gene>
    <name evidence="1" type="ORF">LZZ85_21415</name>
</gene>
<dbReference type="SUPFAM" id="SSF53187">
    <property type="entry name" value="Zn-dependent exopeptidases"/>
    <property type="match status" value="1"/>
</dbReference>
<dbReference type="RefSeq" id="WP_237875407.1">
    <property type="nucleotide sequence ID" value="NZ_JAKLTR010000015.1"/>
</dbReference>
<protein>
    <recommendedName>
        <fullName evidence="3">Peptidase M14</fullName>
    </recommendedName>
</protein>
<dbReference type="EMBL" id="JAKLTR010000015">
    <property type="protein sequence ID" value="MCG2616870.1"/>
    <property type="molecule type" value="Genomic_DNA"/>
</dbReference>
<keyword evidence="2" id="KW-1185">Reference proteome</keyword>
<evidence type="ECO:0000313" key="1">
    <source>
        <dbReference type="EMBL" id="MCG2616870.1"/>
    </source>
</evidence>
<organism evidence="1 2">
    <name type="scientific">Terrimonas ginsenosidimutans</name>
    <dbReference type="NCBI Taxonomy" id="2908004"/>
    <lineage>
        <taxon>Bacteria</taxon>
        <taxon>Pseudomonadati</taxon>
        <taxon>Bacteroidota</taxon>
        <taxon>Chitinophagia</taxon>
        <taxon>Chitinophagales</taxon>
        <taxon>Chitinophagaceae</taxon>
        <taxon>Terrimonas</taxon>
    </lineage>
</organism>